<dbReference type="PANTHER" id="PTHR12737:SF9">
    <property type="entry name" value="DIMETHYLARGININASE"/>
    <property type="match status" value="1"/>
</dbReference>
<feature type="active site" description="Proton donor" evidence="3">
    <location>
        <position position="214"/>
    </location>
</feature>
<dbReference type="InterPro" id="IPR033199">
    <property type="entry name" value="DDAH-like"/>
</dbReference>
<reference evidence="4 5" key="1">
    <citation type="submission" date="2019-01" db="EMBL/GenBank/DDBJ databases">
        <authorList>
            <person name="Ferrante I. M."/>
        </authorList>
    </citation>
    <scope>NUCLEOTIDE SEQUENCE [LARGE SCALE GENOMIC DNA]</scope>
    <source>
        <strain evidence="4 5">B856</strain>
    </source>
</reference>
<dbReference type="SUPFAM" id="SSF55909">
    <property type="entry name" value="Pentein"/>
    <property type="match status" value="1"/>
</dbReference>
<keyword evidence="5" id="KW-1185">Reference proteome</keyword>
<dbReference type="EMBL" id="CAACVS010000174">
    <property type="protein sequence ID" value="VEU38566.1"/>
    <property type="molecule type" value="Genomic_DNA"/>
</dbReference>
<dbReference type="Proteomes" id="UP000291116">
    <property type="component" value="Unassembled WGS sequence"/>
</dbReference>
<dbReference type="GO" id="GO:0016403">
    <property type="term" value="F:dimethylargininase activity"/>
    <property type="evidence" value="ECO:0007669"/>
    <property type="project" value="TreeGrafter"/>
</dbReference>
<proteinExistence type="inferred from homology"/>
<dbReference type="GO" id="GO:0016597">
    <property type="term" value="F:amino acid binding"/>
    <property type="evidence" value="ECO:0007669"/>
    <property type="project" value="TreeGrafter"/>
</dbReference>
<dbReference type="OrthoDB" id="26679at2759"/>
<dbReference type="AlphaFoldDB" id="A0A448Z979"/>
<dbReference type="GO" id="GO:0006525">
    <property type="term" value="P:arginine metabolic process"/>
    <property type="evidence" value="ECO:0007669"/>
    <property type="project" value="TreeGrafter"/>
</dbReference>
<comment type="similarity">
    <text evidence="1">Belongs to the DDAH family.</text>
</comment>
<feature type="active site" description="Nucleophile" evidence="3">
    <location>
        <position position="320"/>
    </location>
</feature>
<evidence type="ECO:0000256" key="1">
    <source>
        <dbReference type="ARBA" id="ARBA00008532"/>
    </source>
</evidence>
<evidence type="ECO:0000256" key="3">
    <source>
        <dbReference type="PIRSR" id="PIRSR633199-1"/>
    </source>
</evidence>
<evidence type="ECO:0000313" key="5">
    <source>
        <dbReference type="Proteomes" id="UP000291116"/>
    </source>
</evidence>
<dbReference type="GO" id="GO:0000052">
    <property type="term" value="P:citrulline metabolic process"/>
    <property type="evidence" value="ECO:0007669"/>
    <property type="project" value="TreeGrafter"/>
</dbReference>
<evidence type="ECO:0000313" key="4">
    <source>
        <dbReference type="EMBL" id="VEU38566.1"/>
    </source>
</evidence>
<evidence type="ECO:0000256" key="2">
    <source>
        <dbReference type="ARBA" id="ARBA00022801"/>
    </source>
</evidence>
<dbReference type="Pfam" id="PF02274">
    <property type="entry name" value="ADI"/>
    <property type="match status" value="1"/>
</dbReference>
<dbReference type="Gene3D" id="3.75.10.10">
    <property type="entry name" value="L-arginine/glycine Amidinotransferase, Chain A"/>
    <property type="match status" value="1"/>
</dbReference>
<dbReference type="PANTHER" id="PTHR12737">
    <property type="entry name" value="DIMETHYLARGININE DIMETHYLAMINOHYDROLASE"/>
    <property type="match status" value="1"/>
</dbReference>
<sequence length="336" mass="35445">MLAGMVATRGGIALPLARKLCSQEHGRQRLVSRFSGQAGGGGARRRYSLAIARRVPRSFPEALGTSQGSGGEIDRERAEAEHERYLAALRKHVPVLCLPALDDLPDSVFVEDTVVAVGNRAVVTLPGHPSRRNEVGPIRELLAGGLGMDVTDMGSVGGGRALCDGGDVLYTGRHLLVGMSGRTNRAALEVLEEGLGMEALPIPLARENGRASLHLKSVLTHLDDRTLVVPENDEGRRVFSAIRDATGGAYTSSDAVWLPAHAGLSCNAVSVGDRGILAQLVRGGDAPTRERLEAAARERGRAIEFVAQGEAAKCDGALTCCSVLLDLRPAGGLVRY</sequence>
<dbReference type="GO" id="GO:0045429">
    <property type="term" value="P:positive regulation of nitric oxide biosynthetic process"/>
    <property type="evidence" value="ECO:0007669"/>
    <property type="project" value="TreeGrafter"/>
</dbReference>
<organism evidence="4 5">
    <name type="scientific">Pseudo-nitzschia multistriata</name>
    <dbReference type="NCBI Taxonomy" id="183589"/>
    <lineage>
        <taxon>Eukaryota</taxon>
        <taxon>Sar</taxon>
        <taxon>Stramenopiles</taxon>
        <taxon>Ochrophyta</taxon>
        <taxon>Bacillariophyta</taxon>
        <taxon>Bacillariophyceae</taxon>
        <taxon>Bacillariophycidae</taxon>
        <taxon>Bacillariales</taxon>
        <taxon>Bacillariaceae</taxon>
        <taxon>Pseudo-nitzschia</taxon>
    </lineage>
</organism>
<protein>
    <submittedName>
        <fullName evidence="4">Uncharacterized protein</fullName>
    </submittedName>
</protein>
<name>A0A448Z979_9STRA</name>
<gene>
    <name evidence="4" type="ORF">PSNMU_V1.4_AUG-EV-PASAV3_0053870</name>
</gene>
<accession>A0A448Z979</accession>
<keyword evidence="2" id="KW-0378">Hydrolase</keyword>